<dbReference type="InterPro" id="IPR015943">
    <property type="entry name" value="WD40/YVTN_repeat-like_dom_sf"/>
</dbReference>
<gene>
    <name evidence="3" type="ORF">MSL71_41200</name>
</gene>
<dbReference type="Pfam" id="PF00400">
    <property type="entry name" value="WD40"/>
    <property type="match status" value="1"/>
</dbReference>
<evidence type="ECO:0000256" key="1">
    <source>
        <dbReference type="SAM" id="SignalP"/>
    </source>
</evidence>
<dbReference type="EMBL" id="CAADHO010000009">
    <property type="protein sequence ID" value="VFQ46453.1"/>
    <property type="molecule type" value="Genomic_DNA"/>
</dbReference>
<dbReference type="InterPro" id="IPR011047">
    <property type="entry name" value="Quinoprotein_ADH-like_sf"/>
</dbReference>
<organism evidence="3 4">
    <name type="scientific">Desulfoluna butyratoxydans</name>
    <dbReference type="NCBI Taxonomy" id="231438"/>
    <lineage>
        <taxon>Bacteria</taxon>
        <taxon>Pseudomonadati</taxon>
        <taxon>Thermodesulfobacteriota</taxon>
        <taxon>Desulfobacteria</taxon>
        <taxon>Desulfobacterales</taxon>
        <taxon>Desulfolunaceae</taxon>
        <taxon>Desulfoluna</taxon>
    </lineage>
</organism>
<dbReference type="Pfam" id="PF00656">
    <property type="entry name" value="Peptidase_C14"/>
    <property type="match status" value="1"/>
</dbReference>
<dbReference type="GO" id="GO:0006508">
    <property type="term" value="P:proteolysis"/>
    <property type="evidence" value="ECO:0007669"/>
    <property type="project" value="InterPro"/>
</dbReference>
<dbReference type="Proteomes" id="UP000507962">
    <property type="component" value="Unassembled WGS sequence"/>
</dbReference>
<name>A0A4U8YY80_9BACT</name>
<dbReference type="InterPro" id="IPR001680">
    <property type="entry name" value="WD40_rpt"/>
</dbReference>
<dbReference type="InterPro" id="IPR011600">
    <property type="entry name" value="Pept_C14_caspase"/>
</dbReference>
<keyword evidence="4" id="KW-1185">Reference proteome</keyword>
<feature type="chain" id="PRO_5020289678" evidence="1">
    <location>
        <begin position="23"/>
        <end position="1052"/>
    </location>
</feature>
<feature type="domain" description="Peptidase C14 caspase" evidence="2">
    <location>
        <begin position="813"/>
        <end position="1041"/>
    </location>
</feature>
<keyword evidence="1" id="KW-0732">Signal</keyword>
<feature type="signal peptide" evidence="1">
    <location>
        <begin position="1"/>
        <end position="22"/>
    </location>
</feature>
<accession>A0A4U8YY80</accession>
<evidence type="ECO:0000313" key="4">
    <source>
        <dbReference type="Proteomes" id="UP000507962"/>
    </source>
</evidence>
<protein>
    <submittedName>
        <fullName evidence="3">Caspase domain</fullName>
    </submittedName>
</protein>
<reference evidence="3 4" key="1">
    <citation type="submission" date="2019-03" db="EMBL/GenBank/DDBJ databases">
        <authorList>
            <person name="Nijsse B."/>
        </authorList>
    </citation>
    <scope>NUCLEOTIDE SEQUENCE [LARGE SCALE GENOMIC DNA]</scope>
    <source>
        <strain evidence="3">Desulfoluna butyratoxydans MSL71</strain>
    </source>
</reference>
<sequence length="1052" mass="114978">MNMRRIFVLLAASIVVSGCVSARYPAKNPAVDYEGNIRKPFSSHRVPGEPRFHLKVDRGVLSGTVDELLVTASGKEIVTCSGDKTIRAFDSATGREKRKFLWNVTDDSGVCDSMAVSHDDALLVAAVNKKLLFYDFGSGELQAEVPVGARVGAMDISPDNAFLATARKGRITLWDMATRTPVRTMPTEGRDVVELALLKLDDRYVVFDVSLDESIHVSDPDPLKGKAGGPLKSHEVPVTGGDSGIYGTDFRYFFEMCDIASNPGNRELAVSSRANNVVWVFGLDPRRHAHGMLVLKKVIRTRTVNIAQLCYSPDGQFLAVESWDDEMCAEVYETGSYRRVAALDLHRTQPLWPMAFIDSKTLAGIGHDDGTFHRWAFMEPGTEGLSTVGTDIPIAPKRSVSFNGNYLAWGTRCCKYDGGFSGDGFDENCLDLENALDLNTLKLTGGVNPSDFSRVSVTNDRYRLELGPTNSFNPDLIYRLKDKASGRTVLYVDIPPEDGWVPHAFGLTEDLIVSGNRSGKLVAYDFEGKKSVNFVGHTSTVRSVSISGSTLVTSDLSGEILLWQIPPVDERNPSGVTTVHPLFTFVVDEAGRYLVIADDGYFAGSYALLPKVWLHVNGEKGSGGARWLGLNQVYDLFYRPDIVRGRLQRLDAMAELAPVRIDEVIHCPPPEITRLAVQETSPGMMAVRYTVTDTGGGIGAIRFYINGKLFHEENHGESGQGLQKDSLAQVFATNEVPRRLRGLKRAGWQSPRRARARVSSRAGAEVSGMLSVKATAGENTVRAVAFNGKNTVQGVMTEKVALSTAPPKKPTVYALVVGIDTYLNKALNLANAVNDAETVKGIVEEHLSRVYGGIEVVGLFNDDATRAKILAALENVKSEADPEDVFLLFVASHGEVADQFYIITHTYAGKNGGFDPGSWLPSSALISALEEIPAQKQLVVFDTCHSGALNDIMTGFYDARISSFTHKAGVTLFSSTQAAQQSVDNYRGSGLLVHLLKRSFQAEPDTDNSKRVSVYEIGDEVQRQFRNIDDTVKAIQQPSISKFGIDFDVDRL</sequence>
<dbReference type="PROSITE" id="PS51257">
    <property type="entry name" value="PROKAR_LIPOPROTEIN"/>
    <property type="match status" value="1"/>
</dbReference>
<dbReference type="PANTHER" id="PTHR19879:SF1">
    <property type="entry name" value="CANNONBALL-RELATED"/>
    <property type="match status" value="1"/>
</dbReference>
<dbReference type="GO" id="GO:0004197">
    <property type="term" value="F:cysteine-type endopeptidase activity"/>
    <property type="evidence" value="ECO:0007669"/>
    <property type="project" value="InterPro"/>
</dbReference>
<dbReference type="Gene3D" id="3.40.50.1460">
    <property type="match status" value="1"/>
</dbReference>
<evidence type="ECO:0000259" key="2">
    <source>
        <dbReference type="Pfam" id="PF00656"/>
    </source>
</evidence>
<dbReference type="GO" id="GO:0006367">
    <property type="term" value="P:transcription initiation at RNA polymerase II promoter"/>
    <property type="evidence" value="ECO:0007669"/>
    <property type="project" value="TreeGrafter"/>
</dbReference>
<proteinExistence type="predicted"/>
<dbReference type="SUPFAM" id="SSF50998">
    <property type="entry name" value="Quinoprotein alcohol dehydrogenase-like"/>
    <property type="match status" value="1"/>
</dbReference>
<dbReference type="PANTHER" id="PTHR19879">
    <property type="entry name" value="TRANSCRIPTION INITIATION FACTOR TFIID"/>
    <property type="match status" value="1"/>
</dbReference>
<dbReference type="SMART" id="SM00320">
    <property type="entry name" value="WD40"/>
    <property type="match status" value="6"/>
</dbReference>
<dbReference type="Gene3D" id="2.130.10.10">
    <property type="entry name" value="YVTN repeat-like/Quinoprotein amine dehydrogenase"/>
    <property type="match status" value="3"/>
</dbReference>
<dbReference type="InterPro" id="IPR029030">
    <property type="entry name" value="Caspase-like_dom_sf"/>
</dbReference>
<dbReference type="SUPFAM" id="SSF52129">
    <property type="entry name" value="Caspase-like"/>
    <property type="match status" value="1"/>
</dbReference>
<evidence type="ECO:0000313" key="3">
    <source>
        <dbReference type="EMBL" id="VFQ46453.1"/>
    </source>
</evidence>
<dbReference type="AlphaFoldDB" id="A0A4U8YY80"/>